<dbReference type="Gene3D" id="3.30.70.20">
    <property type="match status" value="1"/>
</dbReference>
<evidence type="ECO:0000256" key="5">
    <source>
        <dbReference type="ARBA" id="ARBA00023004"/>
    </source>
</evidence>
<dbReference type="PANTHER" id="PTHR30176:SF3">
    <property type="entry name" value="FERREDOXIN-TYPE PROTEIN NAPH"/>
    <property type="match status" value="1"/>
</dbReference>
<feature type="transmembrane region" description="Helical" evidence="7">
    <location>
        <begin position="40"/>
        <end position="57"/>
    </location>
</feature>
<feature type="transmembrane region" description="Helical" evidence="7">
    <location>
        <begin position="272"/>
        <end position="291"/>
    </location>
</feature>
<keyword evidence="4" id="KW-0249">Electron transport</keyword>
<evidence type="ECO:0000256" key="6">
    <source>
        <dbReference type="ARBA" id="ARBA00023014"/>
    </source>
</evidence>
<accession>A0ABM7P2Q2</accession>
<protein>
    <submittedName>
        <fullName evidence="9">(4Fe-4S)-binding protein</fullName>
    </submittedName>
</protein>
<feature type="transmembrane region" description="Helical" evidence="7">
    <location>
        <begin position="15"/>
        <end position="35"/>
    </location>
</feature>
<feature type="transmembrane region" description="Helical" evidence="7">
    <location>
        <begin position="145"/>
        <end position="167"/>
    </location>
</feature>
<dbReference type="PROSITE" id="PS51379">
    <property type="entry name" value="4FE4S_FER_2"/>
    <property type="match status" value="1"/>
</dbReference>
<evidence type="ECO:0000256" key="7">
    <source>
        <dbReference type="SAM" id="Phobius"/>
    </source>
</evidence>
<dbReference type="InterPro" id="IPR017896">
    <property type="entry name" value="4Fe4S_Fe-S-bd"/>
</dbReference>
<keyword evidence="6" id="KW-0411">Iron-sulfur</keyword>
<keyword evidence="5" id="KW-0408">Iron</keyword>
<keyword evidence="7" id="KW-0472">Membrane</keyword>
<proteinExistence type="predicted"/>
<feature type="transmembrane region" description="Helical" evidence="7">
    <location>
        <begin position="77"/>
        <end position="96"/>
    </location>
</feature>
<evidence type="ECO:0000256" key="1">
    <source>
        <dbReference type="ARBA" id="ARBA00022448"/>
    </source>
</evidence>
<feature type="domain" description="4Fe-4S ferredoxin-type" evidence="8">
    <location>
        <begin position="348"/>
        <end position="376"/>
    </location>
</feature>
<dbReference type="InterPro" id="IPR051684">
    <property type="entry name" value="Electron_Trans/Redox"/>
</dbReference>
<gene>
    <name evidence="9" type="ORF">PSDVSF_03060</name>
</gene>
<feature type="transmembrane region" description="Helical" evidence="7">
    <location>
        <begin position="117"/>
        <end position="139"/>
    </location>
</feature>
<keyword evidence="7" id="KW-0812">Transmembrane</keyword>
<keyword evidence="10" id="KW-1185">Reference proteome</keyword>
<name>A0ABM7P2Q2_9BACT</name>
<organism evidence="9 10">
    <name type="scientific">Pseudodesulfovibrio sediminis</name>
    <dbReference type="NCBI Taxonomy" id="2810563"/>
    <lineage>
        <taxon>Bacteria</taxon>
        <taxon>Pseudomonadati</taxon>
        <taxon>Thermodesulfobacteriota</taxon>
        <taxon>Desulfovibrionia</taxon>
        <taxon>Desulfovibrionales</taxon>
        <taxon>Desulfovibrionaceae</taxon>
    </lineage>
</organism>
<dbReference type="EMBL" id="AP024485">
    <property type="protein sequence ID" value="BCS87064.1"/>
    <property type="molecule type" value="Genomic_DNA"/>
</dbReference>
<evidence type="ECO:0000313" key="10">
    <source>
        <dbReference type="Proteomes" id="UP001053296"/>
    </source>
</evidence>
<reference evidence="9" key="1">
    <citation type="journal article" date="2022" name="Arch. Microbiol.">
        <title>Pseudodesulfovibrio sediminis sp. nov., a mesophilic and neutrophilic sulfate-reducing bacterium isolated from sediment of a brackish lake.</title>
        <authorList>
            <person name="Takahashi A."/>
            <person name="Kojima H."/>
            <person name="Watanabe M."/>
            <person name="Fukui M."/>
        </authorList>
    </citation>
    <scope>NUCLEOTIDE SEQUENCE</scope>
    <source>
        <strain evidence="9">SF6</strain>
    </source>
</reference>
<evidence type="ECO:0000313" key="9">
    <source>
        <dbReference type="EMBL" id="BCS87064.1"/>
    </source>
</evidence>
<dbReference type="Pfam" id="PF12801">
    <property type="entry name" value="Fer4_5"/>
    <property type="match status" value="2"/>
</dbReference>
<dbReference type="SUPFAM" id="SSF54862">
    <property type="entry name" value="4Fe-4S ferredoxins"/>
    <property type="match status" value="1"/>
</dbReference>
<dbReference type="PANTHER" id="PTHR30176">
    <property type="entry name" value="FERREDOXIN-TYPE PROTEIN NAPH"/>
    <property type="match status" value="1"/>
</dbReference>
<keyword evidence="7" id="KW-1133">Transmembrane helix</keyword>
<feature type="transmembrane region" description="Helical" evidence="7">
    <location>
        <begin position="225"/>
        <end position="251"/>
    </location>
</feature>
<dbReference type="Proteomes" id="UP001053296">
    <property type="component" value="Chromosome"/>
</dbReference>
<evidence type="ECO:0000259" key="8">
    <source>
        <dbReference type="PROSITE" id="PS51379"/>
    </source>
</evidence>
<evidence type="ECO:0000256" key="4">
    <source>
        <dbReference type="ARBA" id="ARBA00022982"/>
    </source>
</evidence>
<evidence type="ECO:0000256" key="2">
    <source>
        <dbReference type="ARBA" id="ARBA00022485"/>
    </source>
</evidence>
<evidence type="ECO:0000256" key="3">
    <source>
        <dbReference type="ARBA" id="ARBA00022723"/>
    </source>
</evidence>
<keyword evidence="2" id="KW-0004">4Fe-4S</keyword>
<feature type="transmembrane region" description="Helical" evidence="7">
    <location>
        <begin position="412"/>
        <end position="431"/>
    </location>
</feature>
<keyword evidence="3" id="KW-0479">Metal-binding</keyword>
<feature type="transmembrane region" description="Helical" evidence="7">
    <location>
        <begin position="297"/>
        <end position="319"/>
    </location>
</feature>
<keyword evidence="1" id="KW-0813">Transport</keyword>
<sequence length="433" mass="47131">MTIPILALLLLGAHMLRQGDFGLTASCAVLVVLLFSRQSWVRPVTIVSLLVAGYVWAEATVELISFRQAFDLPWKRLAYIMAGVILLNVAALGLMLTRWARRWFDRGEERASARAAIFILTCVSLALARSQVSFPILLLDRYLTGWGWFEIFALSYYAQWIGSMMLLPKGHRRVRPRIWGLFSALFFLQLGLGLIGMDAMLMTGALHLPVPALIVAGPIFRGGGFFMLILFSVTVLLVGPAWCSHLCYIGAWDDCMSRLGPRPAPGRTLGRLSLLGRGTTLALAVTTALALRVAGFPAITAVLFAAGFGLVGVGVMVFVSRKRGMMAHCTAFCPMGLVANIMSRISPWRIRVGEDCTRCGACYTQCRYNALDESRVAAGSPALSCTLCGDCVSVCAHKQISYTFPGLSSDNARTVFIVLVVSLHALFLGVARI</sequence>
<feature type="transmembrane region" description="Helical" evidence="7">
    <location>
        <begin position="179"/>
        <end position="205"/>
    </location>
</feature>